<dbReference type="RefSeq" id="WP_348392596.1">
    <property type="nucleotide sequence ID" value="NZ_CP134145.1"/>
</dbReference>
<dbReference type="Gene3D" id="3.40.50.300">
    <property type="entry name" value="P-loop containing nucleotide triphosphate hydrolases"/>
    <property type="match status" value="2"/>
</dbReference>
<evidence type="ECO:0000256" key="9">
    <source>
        <dbReference type="PIRNR" id="PIRNR003128"/>
    </source>
</evidence>
<keyword evidence="6" id="KW-0067">ATP-binding</keyword>
<comment type="function">
    <text evidence="1 9">May be involved in recombinational repair of damaged DNA.</text>
</comment>
<dbReference type="NCBIfam" id="NF008121">
    <property type="entry name" value="PRK10869.1"/>
    <property type="match status" value="1"/>
</dbReference>
<dbReference type="PIRSF" id="PIRSF003128">
    <property type="entry name" value="RecN"/>
    <property type="match status" value="1"/>
</dbReference>
<dbReference type="Pfam" id="PF02463">
    <property type="entry name" value="SMC_N"/>
    <property type="match status" value="1"/>
</dbReference>
<name>A0ABY9TXB4_9GAMM</name>
<evidence type="ECO:0000256" key="7">
    <source>
        <dbReference type="ARBA" id="ARBA00023204"/>
    </source>
</evidence>
<sequence>MLLNLAIRNFAIVSFVEIDWQKGMTTITGETGAGKSIAIDALGLCLGSRALANTVRPGSTKAELTATFEITDTPKALKWLATHDLQQDGECIVRRVISAEGRSKAYINGSPVPLAQLKDLGQYLLNIHGQHDHQLLMKNQEQCRLLDDYANHQEMLSELKHYQNQWRALKSELQILQQSKQQRLAQQQLLQYQVKELDEFSLQVNEFTQLEADFKRNSNSQQLMQLSEQCVQEIANDEQFNLLSQLQKSTENLNQLAELDPSVKAIATLVNEARIQFEEASHDLIEYQQSIDLDPQTFALIEERYSTAVDLARKHKVAPENLDSFHRDICKELHAIASDDSRLEHIHDEMESCLLEYKELSCKLRVSRIKAATKLEKAITKSIRQLNMPEAIFKLAIAEKEITEPTTNGTDNIEFLVSMNPGQPVEPLAKVASGGELSRISLAIQVILAEKVVTPTLIFDEVDVGISGPTAAKVGQQLNKLGESTQVICVTHLPQVASKGHQQLFVAKLTDGKNTQTSVTELSLDARENEIARLLAGDEITKTSLANAKELLAS</sequence>
<protein>
    <recommendedName>
        <fullName evidence="3 9">DNA repair protein RecN</fullName>
    </recommendedName>
    <alternativeName>
        <fullName evidence="8 9">Recombination protein N</fullName>
    </alternativeName>
</protein>
<keyword evidence="12" id="KW-1185">Reference proteome</keyword>
<organism evidence="11 12">
    <name type="scientific">Thalassotalea psychrophila</name>
    <dbReference type="NCBI Taxonomy" id="3065647"/>
    <lineage>
        <taxon>Bacteria</taxon>
        <taxon>Pseudomonadati</taxon>
        <taxon>Pseudomonadota</taxon>
        <taxon>Gammaproteobacteria</taxon>
        <taxon>Alteromonadales</taxon>
        <taxon>Colwelliaceae</taxon>
        <taxon>Thalassotalea</taxon>
    </lineage>
</organism>
<reference evidence="12" key="1">
    <citation type="submission" date="2023-09" db="EMBL/GenBank/DDBJ databases">
        <authorList>
            <person name="Li S."/>
            <person name="Li X."/>
            <person name="Zhang C."/>
            <person name="Zhao Z."/>
        </authorList>
    </citation>
    <scope>NUCLEOTIDE SEQUENCE [LARGE SCALE GENOMIC DNA]</scope>
    <source>
        <strain evidence="12">SQ149</strain>
    </source>
</reference>
<evidence type="ECO:0000313" key="12">
    <source>
        <dbReference type="Proteomes" id="UP001258994"/>
    </source>
</evidence>
<comment type="similarity">
    <text evidence="2 9">Belongs to the RecN family.</text>
</comment>
<dbReference type="Proteomes" id="UP001258994">
    <property type="component" value="Chromosome"/>
</dbReference>
<accession>A0ABY9TXB4</accession>
<evidence type="ECO:0000313" key="11">
    <source>
        <dbReference type="EMBL" id="WNC73484.1"/>
    </source>
</evidence>
<feature type="domain" description="RecF/RecN/SMC N-terminal" evidence="10">
    <location>
        <begin position="4"/>
        <end position="512"/>
    </location>
</feature>
<evidence type="ECO:0000259" key="10">
    <source>
        <dbReference type="Pfam" id="PF02463"/>
    </source>
</evidence>
<dbReference type="PANTHER" id="PTHR11059:SF0">
    <property type="entry name" value="DNA REPAIR PROTEIN RECN"/>
    <property type="match status" value="1"/>
</dbReference>
<evidence type="ECO:0000256" key="8">
    <source>
        <dbReference type="ARBA" id="ARBA00033408"/>
    </source>
</evidence>
<evidence type="ECO:0000256" key="3">
    <source>
        <dbReference type="ARBA" id="ARBA00021315"/>
    </source>
</evidence>
<dbReference type="SUPFAM" id="SSF52540">
    <property type="entry name" value="P-loop containing nucleoside triphosphate hydrolases"/>
    <property type="match status" value="1"/>
</dbReference>
<dbReference type="InterPro" id="IPR003395">
    <property type="entry name" value="RecF/RecN/SMC_N"/>
</dbReference>
<evidence type="ECO:0000256" key="6">
    <source>
        <dbReference type="ARBA" id="ARBA00022840"/>
    </source>
</evidence>
<evidence type="ECO:0000256" key="4">
    <source>
        <dbReference type="ARBA" id="ARBA00022741"/>
    </source>
</evidence>
<proteinExistence type="inferred from homology"/>
<dbReference type="NCBIfam" id="TIGR00634">
    <property type="entry name" value="recN"/>
    <property type="match status" value="1"/>
</dbReference>
<gene>
    <name evidence="11" type="primary">recN</name>
    <name evidence="11" type="ORF">RGQ13_05670</name>
</gene>
<dbReference type="EMBL" id="CP134145">
    <property type="protein sequence ID" value="WNC73484.1"/>
    <property type="molecule type" value="Genomic_DNA"/>
</dbReference>
<keyword evidence="4" id="KW-0547">Nucleotide-binding</keyword>
<dbReference type="CDD" id="cd03241">
    <property type="entry name" value="ABC_RecN"/>
    <property type="match status" value="2"/>
</dbReference>
<dbReference type="PANTHER" id="PTHR11059">
    <property type="entry name" value="DNA REPAIR PROTEIN RECN"/>
    <property type="match status" value="1"/>
</dbReference>
<evidence type="ECO:0000256" key="1">
    <source>
        <dbReference type="ARBA" id="ARBA00003618"/>
    </source>
</evidence>
<dbReference type="InterPro" id="IPR004604">
    <property type="entry name" value="DNA_recomb/repair_RecN"/>
</dbReference>
<evidence type="ECO:0000256" key="5">
    <source>
        <dbReference type="ARBA" id="ARBA00022763"/>
    </source>
</evidence>
<dbReference type="InterPro" id="IPR027417">
    <property type="entry name" value="P-loop_NTPase"/>
</dbReference>
<keyword evidence="5 9" id="KW-0227">DNA damage</keyword>
<evidence type="ECO:0000256" key="2">
    <source>
        <dbReference type="ARBA" id="ARBA00009441"/>
    </source>
</evidence>
<keyword evidence="7 9" id="KW-0234">DNA repair</keyword>